<comment type="caution">
    <text evidence="3">The sequence shown here is derived from an EMBL/GenBank/DDBJ whole genome shotgun (WGS) entry which is preliminary data.</text>
</comment>
<organism evidence="3 4">
    <name type="scientific">Candidatus Kerfeldbacteria bacterium CG08_land_8_20_14_0_20_43_14</name>
    <dbReference type="NCBI Taxonomy" id="2014246"/>
    <lineage>
        <taxon>Bacteria</taxon>
        <taxon>Candidatus Kerfeldiibacteriota</taxon>
    </lineage>
</organism>
<dbReference type="AlphaFoldDB" id="A0A2H0YSP9"/>
<dbReference type="Proteomes" id="UP000236845">
    <property type="component" value="Unassembled WGS sequence"/>
</dbReference>
<keyword evidence="2" id="KW-0812">Transmembrane</keyword>
<evidence type="ECO:0000313" key="3">
    <source>
        <dbReference type="EMBL" id="PIS40783.1"/>
    </source>
</evidence>
<gene>
    <name evidence="3" type="ORF">COT26_01520</name>
</gene>
<feature type="region of interest" description="Disordered" evidence="1">
    <location>
        <begin position="1"/>
        <end position="26"/>
    </location>
</feature>
<sequence length="61" mass="6702">MADPQIPFDPDFDSPQQPASQEQPAKRSIFSGVNSKFAFVFGLTIGLVILLTVVIILLINR</sequence>
<evidence type="ECO:0000256" key="1">
    <source>
        <dbReference type="SAM" id="MobiDB-lite"/>
    </source>
</evidence>
<proteinExistence type="predicted"/>
<evidence type="ECO:0000313" key="4">
    <source>
        <dbReference type="Proteomes" id="UP000236845"/>
    </source>
</evidence>
<feature type="compositionally biased region" description="Low complexity" evidence="1">
    <location>
        <begin position="1"/>
        <end position="23"/>
    </location>
</feature>
<reference evidence="4" key="1">
    <citation type="submission" date="2017-09" db="EMBL/GenBank/DDBJ databases">
        <title>Depth-based differentiation of microbial function through sediment-hosted aquifers and enrichment of novel symbionts in the deep terrestrial subsurface.</title>
        <authorList>
            <person name="Probst A.J."/>
            <person name="Ladd B."/>
            <person name="Jarett J.K."/>
            <person name="Geller-Mcgrath D.E."/>
            <person name="Sieber C.M.K."/>
            <person name="Emerson J.B."/>
            <person name="Anantharaman K."/>
            <person name="Thomas B.C."/>
            <person name="Malmstrom R."/>
            <person name="Stieglmeier M."/>
            <person name="Klingl A."/>
            <person name="Woyke T."/>
            <person name="Ryan C.M."/>
            <person name="Banfield J.F."/>
        </authorList>
    </citation>
    <scope>NUCLEOTIDE SEQUENCE [LARGE SCALE GENOMIC DNA]</scope>
</reference>
<keyword evidence="2" id="KW-1133">Transmembrane helix</keyword>
<name>A0A2H0YSP9_9BACT</name>
<evidence type="ECO:0000256" key="2">
    <source>
        <dbReference type="SAM" id="Phobius"/>
    </source>
</evidence>
<dbReference type="EMBL" id="PEXW01000031">
    <property type="protein sequence ID" value="PIS40783.1"/>
    <property type="molecule type" value="Genomic_DNA"/>
</dbReference>
<keyword evidence="2" id="KW-0472">Membrane</keyword>
<protein>
    <submittedName>
        <fullName evidence="3">Uncharacterized protein</fullName>
    </submittedName>
</protein>
<accession>A0A2H0YSP9</accession>
<feature type="transmembrane region" description="Helical" evidence="2">
    <location>
        <begin position="37"/>
        <end position="59"/>
    </location>
</feature>